<keyword evidence="4" id="KW-1185">Reference proteome</keyword>
<gene>
    <name evidence="3" type="ORF">V6N11_025699</name>
</gene>
<proteinExistence type="predicted"/>
<reference evidence="3 4" key="1">
    <citation type="journal article" date="2024" name="G3 (Bethesda)">
        <title>Genome assembly of Hibiscus sabdariffa L. provides insights into metabolisms of medicinal natural products.</title>
        <authorList>
            <person name="Kim T."/>
        </authorList>
    </citation>
    <scope>NUCLEOTIDE SEQUENCE [LARGE SCALE GENOMIC DNA]</scope>
    <source>
        <strain evidence="3">TK-2024</strain>
        <tissue evidence="3">Old leaves</tissue>
    </source>
</reference>
<accession>A0ABR2STD0</accession>
<evidence type="ECO:0000256" key="1">
    <source>
        <dbReference type="SAM" id="MobiDB-lite"/>
    </source>
</evidence>
<dbReference type="InterPro" id="IPR036397">
    <property type="entry name" value="RNaseH_sf"/>
</dbReference>
<evidence type="ECO:0000259" key="2">
    <source>
        <dbReference type="Pfam" id="PF17919"/>
    </source>
</evidence>
<feature type="region of interest" description="Disordered" evidence="1">
    <location>
        <begin position="1"/>
        <end position="61"/>
    </location>
</feature>
<dbReference type="InterPro" id="IPR043502">
    <property type="entry name" value="DNA/RNA_pol_sf"/>
</dbReference>
<comment type="caution">
    <text evidence="3">The sequence shown here is derived from an EMBL/GenBank/DDBJ whole genome shotgun (WGS) entry which is preliminary data.</text>
</comment>
<dbReference type="Gene3D" id="3.30.420.10">
    <property type="entry name" value="Ribonuclease H-like superfamily/Ribonuclease H"/>
    <property type="match status" value="1"/>
</dbReference>
<feature type="domain" description="Reverse transcriptase/retrotransposon-derived protein RNase H-like" evidence="2">
    <location>
        <begin position="166"/>
        <end position="215"/>
    </location>
</feature>
<dbReference type="PANTHER" id="PTHR45835:SF99">
    <property type="entry name" value="CHROMO DOMAIN-CONTAINING PROTEIN-RELATED"/>
    <property type="match status" value="1"/>
</dbReference>
<name>A0ABR2STD0_9ROSI</name>
<evidence type="ECO:0000313" key="3">
    <source>
        <dbReference type="EMBL" id="KAK9028543.1"/>
    </source>
</evidence>
<dbReference type="Proteomes" id="UP001396334">
    <property type="component" value="Unassembled WGS sequence"/>
</dbReference>
<protein>
    <recommendedName>
        <fullName evidence="2">Reverse transcriptase/retrotransposon-derived protein RNase H-like domain-containing protein</fullName>
    </recommendedName>
</protein>
<dbReference type="Pfam" id="PF17919">
    <property type="entry name" value="RT_RNaseH_2"/>
    <property type="match status" value="1"/>
</dbReference>
<dbReference type="InterPro" id="IPR041577">
    <property type="entry name" value="RT_RNaseH_2"/>
</dbReference>
<organism evidence="3 4">
    <name type="scientific">Hibiscus sabdariffa</name>
    <name type="common">roselle</name>
    <dbReference type="NCBI Taxonomy" id="183260"/>
    <lineage>
        <taxon>Eukaryota</taxon>
        <taxon>Viridiplantae</taxon>
        <taxon>Streptophyta</taxon>
        <taxon>Embryophyta</taxon>
        <taxon>Tracheophyta</taxon>
        <taxon>Spermatophyta</taxon>
        <taxon>Magnoliopsida</taxon>
        <taxon>eudicotyledons</taxon>
        <taxon>Gunneridae</taxon>
        <taxon>Pentapetalae</taxon>
        <taxon>rosids</taxon>
        <taxon>malvids</taxon>
        <taxon>Malvales</taxon>
        <taxon>Malvaceae</taxon>
        <taxon>Malvoideae</taxon>
        <taxon>Hibiscus</taxon>
    </lineage>
</organism>
<sequence length="475" mass="52263">MVRPRRSVRGGGQAPEHLDEVEIEQGNEETLPPPPPISGEAYVGGVGPQAGVEPQVAQGPPVSGMTPLIRATVRAFQTAMAGVQGAARPQSGGNGLSSERLCHLGGVEFRGLAPERSEAGLESHHSHTRADGVYRCPQLIGHISNHAYMCSHLRITTRKLMEDEGEALIIAPVLVRPVSGKEVVMYSDASYVGLGCVLMQEGRVVAYASRQLKDSCADDGELRQTIPTEVHTSPFSMHPVSEGRTSASVRIVATIEDSEMEVREDHYGFCNGIAVDTFEEELCMGYSGPIHQVWTFSACSYHGSWEKQLPLVEFAYNNSYQASIQMAPYEALYGKRCRTPVCWAEAGQKLLPLPDILKGTTEKVKLISGQLQAASDRQKSCADLKRREVEYVVGDRVFLKVLPWKSVMRFRKKGEVESEIGSVPCHVVEEIELNLDLSYDEEPIEILASDSKVLRARTIELVKVKWRHRGVEEAT</sequence>
<dbReference type="PANTHER" id="PTHR45835">
    <property type="entry name" value="YALI0A06105P"/>
    <property type="match status" value="1"/>
</dbReference>
<dbReference type="EMBL" id="JBBPBN010000011">
    <property type="protein sequence ID" value="KAK9028543.1"/>
    <property type="molecule type" value="Genomic_DNA"/>
</dbReference>
<evidence type="ECO:0000313" key="4">
    <source>
        <dbReference type="Proteomes" id="UP001396334"/>
    </source>
</evidence>
<dbReference type="SUPFAM" id="SSF56672">
    <property type="entry name" value="DNA/RNA polymerases"/>
    <property type="match status" value="1"/>
</dbReference>